<dbReference type="EMBL" id="BAAANS010000062">
    <property type="protein sequence ID" value="GAA2118247.1"/>
    <property type="molecule type" value="Genomic_DNA"/>
</dbReference>
<dbReference type="RefSeq" id="WP_344557449.1">
    <property type="nucleotide sequence ID" value="NZ_BAAANS010000062.1"/>
</dbReference>
<evidence type="ECO:0000313" key="1">
    <source>
        <dbReference type="EMBL" id="GAA2118247.1"/>
    </source>
</evidence>
<sequence length="122" mass="12545">MEITGGAGDGELLLAGSAEELRRLAGLVSAGTGLLPAHGSLLGIEVRASAGGVLVAVDEERSLLVIGGGDARRAVFAEELREIAALEDGSHFHIEHHPDHFYLAGGSLPLVVDSPHGGVPRR</sequence>
<dbReference type="InterPro" id="IPR029083">
    <property type="entry name" value="Imm32"/>
</dbReference>
<proteinExistence type="predicted"/>
<reference evidence="1 2" key="1">
    <citation type="journal article" date="2019" name="Int. J. Syst. Evol. Microbiol.">
        <title>The Global Catalogue of Microorganisms (GCM) 10K type strain sequencing project: providing services to taxonomists for standard genome sequencing and annotation.</title>
        <authorList>
            <consortium name="The Broad Institute Genomics Platform"/>
            <consortium name="The Broad Institute Genome Sequencing Center for Infectious Disease"/>
            <person name="Wu L."/>
            <person name="Ma J."/>
        </authorList>
    </citation>
    <scope>NUCLEOTIDE SEQUENCE [LARGE SCALE GENOMIC DNA]</scope>
    <source>
        <strain evidence="1 2">JCM 14559</strain>
    </source>
</reference>
<dbReference type="Proteomes" id="UP001500897">
    <property type="component" value="Unassembled WGS sequence"/>
</dbReference>
<name>A0ABN2XWE7_9ACTN</name>
<gene>
    <name evidence="1" type="ORF">GCM10009759_65360</name>
</gene>
<protein>
    <submittedName>
        <fullName evidence="1">Uncharacterized protein</fullName>
    </submittedName>
</protein>
<organism evidence="1 2">
    <name type="scientific">Kitasatospora saccharophila</name>
    <dbReference type="NCBI Taxonomy" id="407973"/>
    <lineage>
        <taxon>Bacteria</taxon>
        <taxon>Bacillati</taxon>
        <taxon>Actinomycetota</taxon>
        <taxon>Actinomycetes</taxon>
        <taxon>Kitasatosporales</taxon>
        <taxon>Streptomycetaceae</taxon>
        <taxon>Kitasatospora</taxon>
    </lineage>
</organism>
<keyword evidence="2" id="KW-1185">Reference proteome</keyword>
<comment type="caution">
    <text evidence="1">The sequence shown here is derived from an EMBL/GenBank/DDBJ whole genome shotgun (WGS) entry which is preliminary data.</text>
</comment>
<accession>A0ABN2XWE7</accession>
<dbReference type="Pfam" id="PF15566">
    <property type="entry name" value="Imm32"/>
    <property type="match status" value="1"/>
</dbReference>
<evidence type="ECO:0000313" key="2">
    <source>
        <dbReference type="Proteomes" id="UP001500897"/>
    </source>
</evidence>